<dbReference type="EMBL" id="JBHSGO010000072">
    <property type="protein sequence ID" value="MFC4665641.1"/>
    <property type="molecule type" value="Genomic_DNA"/>
</dbReference>
<dbReference type="RefSeq" id="WP_380077960.1">
    <property type="nucleotide sequence ID" value="NZ_JBHSGO010000072.1"/>
</dbReference>
<proteinExistence type="predicted"/>
<evidence type="ECO:0000313" key="2">
    <source>
        <dbReference type="Proteomes" id="UP001596020"/>
    </source>
</evidence>
<comment type="caution">
    <text evidence="1">The sequence shown here is derived from an EMBL/GenBank/DDBJ whole genome shotgun (WGS) entry which is preliminary data.</text>
</comment>
<sequence length="89" mass="9916">MEILILLTILLIAIDLGGYFFQEARVCTIGLKQIATTVSVKSNHQNNLILWAVKLVLKGFYLLNIVTLNSTQKATQTALIQPQNLKFEG</sequence>
<gene>
    <name evidence="1" type="ORF">ACFO3G_03290</name>
</gene>
<name>A0ABV9K7K5_9PORP</name>
<dbReference type="Proteomes" id="UP001596020">
    <property type="component" value="Unassembled WGS sequence"/>
</dbReference>
<reference evidence="2" key="1">
    <citation type="journal article" date="2019" name="Int. J. Syst. Evol. Microbiol.">
        <title>The Global Catalogue of Microorganisms (GCM) 10K type strain sequencing project: providing services to taxonomists for standard genome sequencing and annotation.</title>
        <authorList>
            <consortium name="The Broad Institute Genomics Platform"/>
            <consortium name="The Broad Institute Genome Sequencing Center for Infectious Disease"/>
            <person name="Wu L."/>
            <person name="Ma J."/>
        </authorList>
    </citation>
    <scope>NUCLEOTIDE SEQUENCE [LARGE SCALE GENOMIC DNA]</scope>
    <source>
        <strain evidence="2">CGMCC 4.7357</strain>
    </source>
</reference>
<protein>
    <submittedName>
        <fullName evidence="1">Uncharacterized protein</fullName>
    </submittedName>
</protein>
<organism evidence="1 2">
    <name type="scientific">Falsiporphyromonas endometrii</name>
    <dbReference type="NCBI Taxonomy" id="1387297"/>
    <lineage>
        <taxon>Bacteria</taxon>
        <taxon>Pseudomonadati</taxon>
        <taxon>Bacteroidota</taxon>
        <taxon>Bacteroidia</taxon>
        <taxon>Bacteroidales</taxon>
        <taxon>Porphyromonadaceae</taxon>
        <taxon>Falsiporphyromonas</taxon>
    </lineage>
</organism>
<accession>A0ABV9K7K5</accession>
<keyword evidence="2" id="KW-1185">Reference proteome</keyword>
<evidence type="ECO:0000313" key="1">
    <source>
        <dbReference type="EMBL" id="MFC4665641.1"/>
    </source>
</evidence>